<proteinExistence type="predicted"/>
<dbReference type="Proteomes" id="UP001150603">
    <property type="component" value="Unassembled WGS sequence"/>
</dbReference>
<organism evidence="1 2">
    <name type="scientific">Linderina macrospora</name>
    <dbReference type="NCBI Taxonomy" id="4868"/>
    <lineage>
        <taxon>Eukaryota</taxon>
        <taxon>Fungi</taxon>
        <taxon>Fungi incertae sedis</taxon>
        <taxon>Zoopagomycota</taxon>
        <taxon>Kickxellomycotina</taxon>
        <taxon>Kickxellomycetes</taxon>
        <taxon>Kickxellales</taxon>
        <taxon>Kickxellaceae</taxon>
        <taxon>Linderina</taxon>
    </lineage>
</organism>
<keyword evidence="2" id="KW-1185">Reference proteome</keyword>
<feature type="non-terminal residue" evidence="1">
    <location>
        <position position="191"/>
    </location>
</feature>
<evidence type="ECO:0000313" key="1">
    <source>
        <dbReference type="EMBL" id="KAJ1936903.1"/>
    </source>
</evidence>
<sequence length="191" mass="20700">MSPGRQYRAKVISSTMGAHMKGMEGGPPGHLHSQMRSIPPLALAPAHQAVPSQMKPPMQPPTPQQLQSEHDAERRSSLASILVDNPGPYQHVPRPTSTTPTRPIHRQQHSGIHHLLAPEVRGNADDNMPQRRQRVEYRDTAATSIPGQAAPAVTAAAAAGQPSLANIGHSVSDIPELMRQFDYEPRDPSDP</sequence>
<dbReference type="EMBL" id="JANBPW010003707">
    <property type="protein sequence ID" value="KAJ1936903.1"/>
    <property type="molecule type" value="Genomic_DNA"/>
</dbReference>
<reference evidence="1" key="1">
    <citation type="submission" date="2022-07" db="EMBL/GenBank/DDBJ databases">
        <title>Phylogenomic reconstructions and comparative analyses of Kickxellomycotina fungi.</title>
        <authorList>
            <person name="Reynolds N.K."/>
            <person name="Stajich J.E."/>
            <person name="Barry K."/>
            <person name="Grigoriev I.V."/>
            <person name="Crous P."/>
            <person name="Smith M.E."/>
        </authorList>
    </citation>
    <scope>NUCLEOTIDE SEQUENCE</scope>
    <source>
        <strain evidence="1">NRRL 5244</strain>
    </source>
</reference>
<name>A0ACC1J472_9FUNG</name>
<gene>
    <name evidence="1" type="ORF">FBU59_004911</name>
</gene>
<comment type="caution">
    <text evidence="1">The sequence shown here is derived from an EMBL/GenBank/DDBJ whole genome shotgun (WGS) entry which is preliminary data.</text>
</comment>
<accession>A0ACC1J472</accession>
<protein>
    <submittedName>
        <fullName evidence="1">Uncharacterized protein</fullName>
    </submittedName>
</protein>
<evidence type="ECO:0000313" key="2">
    <source>
        <dbReference type="Proteomes" id="UP001150603"/>
    </source>
</evidence>